<feature type="region of interest" description="Disordered" evidence="1">
    <location>
        <begin position="45"/>
        <end position="78"/>
    </location>
</feature>
<sequence length="78" mass="8529">MTIGLVTVSDESLGELHKTGLAQEYEVNGTNSSISINWTDTAKSPTPISAVANDRDGGRMDERRDRSLVGDIPNRKQR</sequence>
<feature type="compositionally biased region" description="Basic and acidic residues" evidence="1">
    <location>
        <begin position="53"/>
        <end position="68"/>
    </location>
</feature>
<reference evidence="2 3" key="1">
    <citation type="submission" date="2015-09" db="EMBL/GenBank/DDBJ databases">
        <title>Whole genome shotgun sequence assembly of Aphanizomenon flos-aquae UKL13.</title>
        <authorList>
            <person name="Driscoll C."/>
        </authorList>
    </citation>
    <scope>NUCLEOTIDE SEQUENCE [LARGE SCALE GENOMIC DNA]</scope>
    <source>
        <strain evidence="2">MDT13</strain>
    </source>
</reference>
<protein>
    <submittedName>
        <fullName evidence="2">Uncharacterized protein</fullName>
    </submittedName>
</protein>
<proteinExistence type="predicted"/>
<evidence type="ECO:0000256" key="1">
    <source>
        <dbReference type="SAM" id="MobiDB-lite"/>
    </source>
</evidence>
<evidence type="ECO:0000313" key="2">
    <source>
        <dbReference type="EMBL" id="OBQ16293.1"/>
    </source>
</evidence>
<comment type="caution">
    <text evidence="2">The sequence shown here is derived from an EMBL/GenBank/DDBJ whole genome shotgun (WGS) entry which is preliminary data.</text>
</comment>
<dbReference type="STRING" id="1803587.GCA_001593825_03251"/>
<gene>
    <name evidence="2" type="ORF">AN481_19425</name>
</gene>
<dbReference type="PATRIC" id="fig|1710894.3.peg.1163"/>
<dbReference type="EMBL" id="LJOY01000150">
    <property type="protein sequence ID" value="OBQ16293.1"/>
    <property type="molecule type" value="Genomic_DNA"/>
</dbReference>
<dbReference type="AlphaFoldDB" id="A0A1B7VG63"/>
<organism evidence="2 3">
    <name type="scientific">Aphanizomenon flos-aquae LD13</name>
    <dbReference type="NCBI Taxonomy" id="1710894"/>
    <lineage>
        <taxon>Bacteria</taxon>
        <taxon>Bacillati</taxon>
        <taxon>Cyanobacteriota</taxon>
        <taxon>Cyanophyceae</taxon>
        <taxon>Nostocales</taxon>
        <taxon>Aphanizomenonaceae</taxon>
        <taxon>Aphanizomenon</taxon>
    </lineage>
</organism>
<evidence type="ECO:0000313" key="3">
    <source>
        <dbReference type="Proteomes" id="UP000092382"/>
    </source>
</evidence>
<accession>A0A1B7VG63</accession>
<dbReference type="Proteomes" id="UP000092382">
    <property type="component" value="Unassembled WGS sequence"/>
</dbReference>
<name>A0A1B7VG63_APHFL</name>